<feature type="transmembrane region" description="Helical" evidence="1">
    <location>
        <begin position="12"/>
        <end position="30"/>
    </location>
</feature>
<dbReference type="AlphaFoldDB" id="A0A158HMU7"/>
<evidence type="ECO:0000313" key="3">
    <source>
        <dbReference type="Proteomes" id="UP000054893"/>
    </source>
</evidence>
<evidence type="ECO:0000313" key="2">
    <source>
        <dbReference type="EMBL" id="SAL45596.1"/>
    </source>
</evidence>
<name>A0A158HMU7_CABSO</name>
<dbReference type="Proteomes" id="UP000054893">
    <property type="component" value="Unassembled WGS sequence"/>
</dbReference>
<proteinExistence type="predicted"/>
<keyword evidence="1" id="KW-0472">Membrane</keyword>
<feature type="transmembrane region" description="Helical" evidence="1">
    <location>
        <begin position="36"/>
        <end position="54"/>
    </location>
</feature>
<keyword evidence="1" id="KW-1133">Transmembrane helix</keyword>
<organism evidence="2 3">
    <name type="scientific">Caballeronia sordidicola</name>
    <name type="common">Burkholderia sordidicola</name>
    <dbReference type="NCBI Taxonomy" id="196367"/>
    <lineage>
        <taxon>Bacteria</taxon>
        <taxon>Pseudomonadati</taxon>
        <taxon>Pseudomonadota</taxon>
        <taxon>Betaproteobacteria</taxon>
        <taxon>Burkholderiales</taxon>
        <taxon>Burkholderiaceae</taxon>
        <taxon>Caballeronia</taxon>
    </lineage>
</organism>
<feature type="transmembrane region" description="Helical" evidence="1">
    <location>
        <begin position="70"/>
        <end position="91"/>
    </location>
</feature>
<gene>
    <name evidence="2" type="ORF">AWB64_04816</name>
</gene>
<dbReference type="EMBL" id="FCOC02000019">
    <property type="protein sequence ID" value="SAL45596.1"/>
    <property type="molecule type" value="Genomic_DNA"/>
</dbReference>
<dbReference type="RefSeq" id="WP_060857882.1">
    <property type="nucleotide sequence ID" value="NZ_FCOC02000019.1"/>
</dbReference>
<reference evidence="2 3" key="1">
    <citation type="submission" date="2016-01" db="EMBL/GenBank/DDBJ databases">
        <authorList>
            <person name="Oliw E.H."/>
        </authorList>
    </citation>
    <scope>NUCLEOTIDE SEQUENCE [LARGE SCALE GENOMIC DNA]</scope>
    <source>
        <strain evidence="2">LMG 22029</strain>
    </source>
</reference>
<keyword evidence="1" id="KW-0812">Transmembrane</keyword>
<accession>A0A158HMU7</accession>
<evidence type="ECO:0000256" key="1">
    <source>
        <dbReference type="SAM" id="Phobius"/>
    </source>
</evidence>
<protein>
    <submittedName>
        <fullName evidence="2">Uncharacterized protein</fullName>
    </submittedName>
</protein>
<sequence length="93" mass="10034">MPKTSVDPEVNLVGVLFLLMIIDGAIWNNFANLRVIAGAFGIGLAMASSSRSWVQRKSRGSGAPVPYRRVSLMASIGCFCYFIGALVYAVYVT</sequence>